<dbReference type="OrthoDB" id="9759544at2"/>
<dbReference type="GO" id="GO:0008270">
    <property type="term" value="F:zinc ion binding"/>
    <property type="evidence" value="ECO:0007669"/>
    <property type="project" value="UniProtKB-UniRule"/>
</dbReference>
<evidence type="ECO:0000256" key="6">
    <source>
        <dbReference type="ARBA" id="ARBA00022806"/>
    </source>
</evidence>
<keyword evidence="7 12" id="KW-0862">Zinc</keyword>
<dbReference type="GO" id="GO:0006270">
    <property type="term" value="P:DNA replication initiation"/>
    <property type="evidence" value="ECO:0007669"/>
    <property type="project" value="TreeGrafter"/>
</dbReference>
<dbReference type="GO" id="GO:0043138">
    <property type="term" value="F:3'-5' DNA helicase activity"/>
    <property type="evidence" value="ECO:0007669"/>
    <property type="project" value="UniProtKB-EC"/>
</dbReference>
<dbReference type="InterPro" id="IPR041222">
    <property type="entry name" value="PriA_3primeBD"/>
</dbReference>
<evidence type="ECO:0000256" key="4">
    <source>
        <dbReference type="ARBA" id="ARBA00022741"/>
    </source>
</evidence>
<keyword evidence="5 12" id="KW-0378">Hydrolase</keyword>
<protein>
    <recommendedName>
        <fullName evidence="12">Replication restart protein PriA</fullName>
    </recommendedName>
    <alternativeName>
        <fullName evidence="12">ATP-dependent DNA helicase PriA</fullName>
        <ecNumber evidence="12">5.6.2.4</ecNumber>
    </alternativeName>
    <alternativeName>
        <fullName evidence="12">DNA 3'-5' helicase PriA</fullName>
    </alternativeName>
</protein>
<dbReference type="EMBL" id="CP035108">
    <property type="protein sequence ID" value="QAR33361.1"/>
    <property type="molecule type" value="Genomic_DNA"/>
</dbReference>
<evidence type="ECO:0000256" key="8">
    <source>
        <dbReference type="ARBA" id="ARBA00022840"/>
    </source>
</evidence>
<dbReference type="KEGG" id="gtl:EP073_08090"/>
<dbReference type="HAMAP" id="MF_00983">
    <property type="entry name" value="PriA"/>
    <property type="match status" value="1"/>
</dbReference>
<dbReference type="GO" id="GO:0006310">
    <property type="term" value="P:DNA recombination"/>
    <property type="evidence" value="ECO:0007669"/>
    <property type="project" value="InterPro"/>
</dbReference>
<keyword evidence="9 12" id="KW-0238">DNA-binding</keyword>
<feature type="binding site" evidence="12">
    <location>
        <position position="388"/>
    </location>
    <ligand>
        <name>Zn(2+)</name>
        <dbReference type="ChEBI" id="CHEBI:29105"/>
        <label>2</label>
    </ligand>
</feature>
<evidence type="ECO:0000256" key="1">
    <source>
        <dbReference type="ARBA" id="ARBA00022515"/>
    </source>
</evidence>
<evidence type="ECO:0000256" key="11">
    <source>
        <dbReference type="ARBA" id="ARBA00048988"/>
    </source>
</evidence>
<evidence type="ECO:0000259" key="13">
    <source>
        <dbReference type="PROSITE" id="PS51192"/>
    </source>
</evidence>
<dbReference type="NCBIfam" id="TIGR00595">
    <property type="entry name" value="priA"/>
    <property type="match status" value="1"/>
</dbReference>
<dbReference type="SMART" id="SM00490">
    <property type="entry name" value="HELICc"/>
    <property type="match status" value="1"/>
</dbReference>
<keyword evidence="10 12" id="KW-0413">Isomerase</keyword>
<evidence type="ECO:0000256" key="12">
    <source>
        <dbReference type="HAMAP-Rule" id="MF_00983"/>
    </source>
</evidence>
<dbReference type="SUPFAM" id="SSF52540">
    <property type="entry name" value="P-loop containing nucleoside triphosphate hydrolases"/>
    <property type="match status" value="2"/>
</dbReference>
<keyword evidence="6 12" id="KW-0347">Helicase</keyword>
<comment type="function">
    <text evidence="12">Initiates the restart of stalled replication forks, which reloads the replicative helicase on sites other than the origin of replication. Recognizes and binds to abandoned replication forks and remodels them to uncover a helicase loading site. Promotes assembly of the primosome at these replication forks.</text>
</comment>
<dbReference type="InterPro" id="IPR011545">
    <property type="entry name" value="DEAD/DEAH_box_helicase_dom"/>
</dbReference>
<feature type="binding site" evidence="12">
    <location>
        <position position="400"/>
    </location>
    <ligand>
        <name>Zn(2+)</name>
        <dbReference type="ChEBI" id="CHEBI:29105"/>
        <label>1</label>
    </ligand>
</feature>
<dbReference type="GO" id="GO:1990077">
    <property type="term" value="C:primosome complex"/>
    <property type="evidence" value="ECO:0007669"/>
    <property type="project" value="UniProtKB-UniRule"/>
</dbReference>
<comment type="similarity">
    <text evidence="12">Belongs to the helicase family. PriA subfamily.</text>
</comment>
<dbReference type="InterPro" id="IPR040498">
    <property type="entry name" value="PriA_CRR"/>
</dbReference>
<feature type="binding site" evidence="12">
    <location>
        <position position="367"/>
    </location>
    <ligand>
        <name>Zn(2+)</name>
        <dbReference type="ChEBI" id="CHEBI:29105"/>
        <label>2</label>
    </ligand>
</feature>
<accession>A0A410JZ83</accession>
<dbReference type="SMART" id="SM00487">
    <property type="entry name" value="DEXDc"/>
    <property type="match status" value="1"/>
</dbReference>
<evidence type="ECO:0000313" key="16">
    <source>
        <dbReference type="Proteomes" id="UP000287502"/>
    </source>
</evidence>
<name>A0A410JZ83_9BACT</name>
<feature type="binding site" evidence="12">
    <location>
        <position position="385"/>
    </location>
    <ligand>
        <name>Zn(2+)</name>
        <dbReference type="ChEBI" id="CHEBI:29105"/>
        <label>2</label>
    </ligand>
</feature>
<dbReference type="InterPro" id="IPR001650">
    <property type="entry name" value="Helicase_C-like"/>
</dbReference>
<dbReference type="Pfam" id="PF18319">
    <property type="entry name" value="Zn_ribbon_PriA"/>
    <property type="match status" value="1"/>
</dbReference>
<dbReference type="InterPro" id="IPR005259">
    <property type="entry name" value="PriA"/>
</dbReference>
<dbReference type="InterPro" id="IPR014001">
    <property type="entry name" value="Helicase_ATP-bd"/>
</dbReference>
<dbReference type="PROSITE" id="PS51194">
    <property type="entry name" value="HELICASE_CTER"/>
    <property type="match status" value="1"/>
</dbReference>
<feature type="binding site" evidence="12">
    <location>
        <position position="358"/>
    </location>
    <ligand>
        <name>Zn(2+)</name>
        <dbReference type="ChEBI" id="CHEBI:29105"/>
        <label>1</label>
    </ligand>
</feature>
<gene>
    <name evidence="12 15" type="primary">priA</name>
    <name evidence="15" type="ORF">EP073_08090</name>
</gene>
<dbReference type="InterPro" id="IPR027417">
    <property type="entry name" value="P-loop_NTPase"/>
</dbReference>
<dbReference type="AlphaFoldDB" id="A0A410JZ83"/>
<feature type="domain" description="Helicase ATP-binding" evidence="13">
    <location>
        <begin position="133"/>
        <end position="299"/>
    </location>
</feature>
<sequence length="648" mass="72569">MAYYDILLPVPAGGVYTYISHTPLSRGQRVRVPLASRILTGVVLNEAKELKDGVKYREIAETFEDSTLFTDQFLKLIDAMADYYVNPPGLTLSGTISKSVVESEPCPVPVKKLAAAENLRLNPDQQAVYESIAADHGKFSVHLIHGVTGSGKTEIYIELAKDAIAAGQKVIYLVPEISLTPQMVERISNRLGFEVPSYHSRHTPKKRKEVFWSFAKGEAPVLIGARSALFVPAENIGLIIVDEEHEQSYKQEEAPSYQLRDMAVLYGSILGTTVVLGSATPSLETMHNARAGKYRLHRLLTRHAACMPAMQTVDMKSCDPIDHIISERLYDELSATVQRGEQAILLINRKGYSHTLYCEKCGKTIHCPNCSVALTWYKSRNVTKCHYCASEYRTPHCTHCGSTLTRDYGAGTERVAEVLEQLLGIPVLKLDTDNVTSQSKLSKMLDDFRDGKFKVLVGTQLVAKGLHFPNVTLSAVLNLDNMFSLPDFRAHERAFQLLVQLSGRSGRCEKEGKVIIQTYSPEMEIFDMAMNRPDDFYEFEMQRREAFGYPPVGKLCRLVFSHSREETVHETAQEVKRALASMPSALKVMGPTQAPVYKIRNKYRYSILLKSPDAALLKRAIHLAVTSFNKLGKTAVIMKVDRDPYFFM</sequence>
<dbReference type="CDD" id="cd17929">
    <property type="entry name" value="DEXHc_priA"/>
    <property type="match status" value="1"/>
</dbReference>
<keyword evidence="8 12" id="KW-0067">ATP-binding</keyword>
<dbReference type="EC" id="5.6.2.4" evidence="12"/>
<dbReference type="Pfam" id="PF18074">
    <property type="entry name" value="PriA_C"/>
    <property type="match status" value="1"/>
</dbReference>
<dbReference type="Gene3D" id="3.40.50.300">
    <property type="entry name" value="P-loop containing nucleotide triphosphate hydrolases"/>
    <property type="match status" value="2"/>
</dbReference>
<dbReference type="PROSITE" id="PS51192">
    <property type="entry name" value="HELICASE_ATP_BIND_1"/>
    <property type="match status" value="1"/>
</dbReference>
<keyword evidence="1 12" id="KW-0639">Primosome</keyword>
<dbReference type="GO" id="GO:0006269">
    <property type="term" value="P:DNA replication, synthesis of primer"/>
    <property type="evidence" value="ECO:0007669"/>
    <property type="project" value="UniProtKB-KW"/>
</dbReference>
<dbReference type="InterPro" id="IPR042115">
    <property type="entry name" value="PriA_3primeBD_sf"/>
</dbReference>
<dbReference type="RefSeq" id="WP_128466647.1">
    <property type="nucleotide sequence ID" value="NZ_CP035108.1"/>
</dbReference>
<comment type="catalytic activity">
    <reaction evidence="11 12">
        <text>ATP + H2O = ADP + phosphate + H(+)</text>
        <dbReference type="Rhea" id="RHEA:13065"/>
        <dbReference type="ChEBI" id="CHEBI:15377"/>
        <dbReference type="ChEBI" id="CHEBI:15378"/>
        <dbReference type="ChEBI" id="CHEBI:30616"/>
        <dbReference type="ChEBI" id="CHEBI:43474"/>
        <dbReference type="ChEBI" id="CHEBI:456216"/>
        <dbReference type="EC" id="5.6.2.4"/>
    </reaction>
</comment>
<dbReference type="Proteomes" id="UP000287502">
    <property type="component" value="Chromosome"/>
</dbReference>
<evidence type="ECO:0000256" key="2">
    <source>
        <dbReference type="ARBA" id="ARBA00022705"/>
    </source>
</evidence>
<feature type="binding site" evidence="12">
    <location>
        <position position="397"/>
    </location>
    <ligand>
        <name>Zn(2+)</name>
        <dbReference type="ChEBI" id="CHEBI:29105"/>
        <label>1</label>
    </ligand>
</feature>
<dbReference type="PANTHER" id="PTHR30580:SF0">
    <property type="entry name" value="PRIMOSOMAL PROTEIN N"/>
    <property type="match status" value="1"/>
</dbReference>
<feature type="binding site" evidence="12">
    <location>
        <position position="370"/>
    </location>
    <ligand>
        <name>Zn(2+)</name>
        <dbReference type="ChEBI" id="CHEBI:29105"/>
        <label>2</label>
    </ligand>
</feature>
<comment type="catalytic activity">
    <reaction evidence="12">
        <text>Couples ATP hydrolysis with the unwinding of duplex DNA by translocating in the 3'-5' direction.</text>
        <dbReference type="EC" id="5.6.2.4"/>
    </reaction>
</comment>
<feature type="domain" description="Helicase C-terminal" evidence="14">
    <location>
        <begin position="381"/>
        <end position="547"/>
    </location>
</feature>
<dbReference type="GO" id="GO:0006302">
    <property type="term" value="P:double-strand break repair"/>
    <property type="evidence" value="ECO:0007669"/>
    <property type="project" value="InterPro"/>
</dbReference>
<evidence type="ECO:0000256" key="3">
    <source>
        <dbReference type="ARBA" id="ARBA00022723"/>
    </source>
</evidence>
<proteinExistence type="inferred from homology"/>
<dbReference type="InterPro" id="IPR041236">
    <property type="entry name" value="PriA_C"/>
</dbReference>
<evidence type="ECO:0000259" key="14">
    <source>
        <dbReference type="PROSITE" id="PS51194"/>
    </source>
</evidence>
<organism evidence="15 16">
    <name type="scientific">Geovibrio thiophilus</name>
    <dbReference type="NCBI Taxonomy" id="139438"/>
    <lineage>
        <taxon>Bacteria</taxon>
        <taxon>Pseudomonadati</taxon>
        <taxon>Deferribacterota</taxon>
        <taxon>Deferribacteres</taxon>
        <taxon>Deferribacterales</taxon>
        <taxon>Geovibrionaceae</taxon>
        <taxon>Geovibrio</taxon>
    </lineage>
</organism>
<dbReference type="Pfam" id="PF17764">
    <property type="entry name" value="PriA_3primeBD"/>
    <property type="match status" value="1"/>
</dbReference>
<dbReference type="GO" id="GO:0005524">
    <property type="term" value="F:ATP binding"/>
    <property type="evidence" value="ECO:0007669"/>
    <property type="project" value="UniProtKB-UniRule"/>
</dbReference>
<keyword evidence="16" id="KW-1185">Reference proteome</keyword>
<evidence type="ECO:0000256" key="7">
    <source>
        <dbReference type="ARBA" id="ARBA00022833"/>
    </source>
</evidence>
<evidence type="ECO:0000256" key="5">
    <source>
        <dbReference type="ARBA" id="ARBA00022801"/>
    </source>
</evidence>
<dbReference type="Pfam" id="PF00270">
    <property type="entry name" value="DEAD"/>
    <property type="match status" value="1"/>
</dbReference>
<keyword evidence="4 12" id="KW-0547">Nucleotide-binding</keyword>
<comment type="cofactor">
    <cofactor evidence="12">
        <name>Zn(2+)</name>
        <dbReference type="ChEBI" id="CHEBI:29105"/>
    </cofactor>
    <text evidence="12">Binds 2 zinc ions per subunit.</text>
</comment>
<keyword evidence="2 12" id="KW-0235">DNA replication</keyword>
<dbReference type="FunFam" id="3.40.50.300:FF:000489">
    <property type="entry name" value="Primosome assembly protein PriA"/>
    <property type="match status" value="1"/>
</dbReference>
<dbReference type="GO" id="GO:0016887">
    <property type="term" value="F:ATP hydrolysis activity"/>
    <property type="evidence" value="ECO:0007669"/>
    <property type="project" value="RHEA"/>
</dbReference>
<dbReference type="Pfam" id="PF00271">
    <property type="entry name" value="Helicase_C"/>
    <property type="match status" value="1"/>
</dbReference>
<evidence type="ECO:0000256" key="9">
    <source>
        <dbReference type="ARBA" id="ARBA00023125"/>
    </source>
</evidence>
<dbReference type="PANTHER" id="PTHR30580">
    <property type="entry name" value="PRIMOSOMAL PROTEIN N"/>
    <property type="match status" value="1"/>
</dbReference>
<evidence type="ECO:0000256" key="10">
    <source>
        <dbReference type="ARBA" id="ARBA00023235"/>
    </source>
</evidence>
<dbReference type="GO" id="GO:0003677">
    <property type="term" value="F:DNA binding"/>
    <property type="evidence" value="ECO:0007669"/>
    <property type="project" value="UniProtKB-UniRule"/>
</dbReference>
<feature type="binding site" evidence="12">
    <location>
        <position position="361"/>
    </location>
    <ligand>
        <name>Zn(2+)</name>
        <dbReference type="ChEBI" id="CHEBI:29105"/>
        <label>1</label>
    </ligand>
</feature>
<dbReference type="Gene3D" id="3.40.1440.60">
    <property type="entry name" value="PriA, 3(prime) DNA-binding domain"/>
    <property type="match status" value="1"/>
</dbReference>
<reference evidence="15 16" key="1">
    <citation type="submission" date="2019-01" db="EMBL/GenBank/DDBJ databases">
        <title>Geovibrio thiophilus DSM 11263, complete genome.</title>
        <authorList>
            <person name="Spring S."/>
            <person name="Bunk B."/>
            <person name="Sproer C."/>
        </authorList>
    </citation>
    <scope>NUCLEOTIDE SEQUENCE [LARGE SCALE GENOMIC DNA]</scope>
    <source>
        <strain evidence="15 16">DSM 11263</strain>
    </source>
</reference>
<comment type="subunit">
    <text evidence="12">Component of the replication restart primosome.</text>
</comment>
<evidence type="ECO:0000313" key="15">
    <source>
        <dbReference type="EMBL" id="QAR33361.1"/>
    </source>
</evidence>
<keyword evidence="3 12" id="KW-0479">Metal-binding</keyword>